<evidence type="ECO:0000256" key="12">
    <source>
        <dbReference type="ARBA" id="ARBA00023211"/>
    </source>
</evidence>
<evidence type="ECO:0000313" key="19">
    <source>
        <dbReference type="Proteomes" id="UP000274756"/>
    </source>
</evidence>
<evidence type="ECO:0000256" key="5">
    <source>
        <dbReference type="ARBA" id="ARBA00022490"/>
    </source>
</evidence>
<evidence type="ECO:0000256" key="9">
    <source>
        <dbReference type="ARBA" id="ARBA00022741"/>
    </source>
</evidence>
<evidence type="ECO:0000256" key="4">
    <source>
        <dbReference type="ARBA" id="ARBA00012388"/>
    </source>
</evidence>
<keyword evidence="10" id="KW-0067">ATP-binding</keyword>
<keyword evidence="15" id="KW-0812">Transmembrane</keyword>
<organism evidence="18 19">
    <name type="scientific">Dracunculus medinensis</name>
    <name type="common">Guinea worm</name>
    <dbReference type="NCBI Taxonomy" id="318479"/>
    <lineage>
        <taxon>Eukaryota</taxon>
        <taxon>Metazoa</taxon>
        <taxon>Ecdysozoa</taxon>
        <taxon>Nematoda</taxon>
        <taxon>Chromadorea</taxon>
        <taxon>Rhabditida</taxon>
        <taxon>Spirurina</taxon>
        <taxon>Dracunculoidea</taxon>
        <taxon>Dracunculidae</taxon>
        <taxon>Dracunculus</taxon>
    </lineage>
</organism>
<reference evidence="18 19" key="1">
    <citation type="submission" date="2018-11" db="EMBL/GenBank/DDBJ databases">
        <authorList>
            <consortium name="Pathogen Informatics"/>
        </authorList>
    </citation>
    <scope>NUCLEOTIDE SEQUENCE [LARGE SCALE GENOMIC DNA]</scope>
</reference>
<dbReference type="Gene3D" id="1.10.1410.10">
    <property type="match status" value="1"/>
</dbReference>
<sequence length="484" mass="55535">MVVNQFTMIFFQFLVFHSITLFIFTFTASTKLNSIRSPPLLAFGNNGNFEVSKMDVLSEEIWHYHNIVTQSESVLNKKLHLRDMLYYSISPVFPMCGLYVVGSSLNGFGNNSSDMDLCLMITNQDLDQQTDAVLILNMVQNAIMELKWIRQQQLICAKVPILRIKFSEPFQDITVDLNVNNSVAIRNTHLLCFYSSFDWRVRPLVTVVKEWAKRHDINDANRSSFTSYSLVLMVIHYLQCGTEPRILPSLQEMYPDRFNPENDVRALNVSSPLEPPSSNEWQFTDTTTLGELLIGFLDYYAYHFDYLRDAISVRLGKKTERALVARQHSPYNTNNIAQWNCICIEEPFTLSNTAHSVHNQVVFDAIRKAFCESHKELDRNRDLKAFLNAKPIKIPLCNPFGFIYYSLSFYKLLLDYSVSSVSSTSDNGRDIEHSSDETATNSRSSITSCAESGNETNMISSNEFESADLKKTLFLKYLFFNICL</sequence>
<feature type="compositionally biased region" description="Basic and acidic residues" evidence="14">
    <location>
        <begin position="427"/>
        <end position="436"/>
    </location>
</feature>
<evidence type="ECO:0000256" key="6">
    <source>
        <dbReference type="ARBA" id="ARBA00022664"/>
    </source>
</evidence>
<name>A0A3P7PT04_DRAME</name>
<dbReference type="Gene3D" id="3.30.460.10">
    <property type="entry name" value="Beta Polymerase, domain 2"/>
    <property type="match status" value="1"/>
</dbReference>
<keyword evidence="8" id="KW-0479">Metal-binding</keyword>
<evidence type="ECO:0000259" key="17">
    <source>
        <dbReference type="Pfam" id="PF22600"/>
    </source>
</evidence>
<dbReference type="Pfam" id="PF03828">
    <property type="entry name" value="PAP_assoc"/>
    <property type="match status" value="1"/>
</dbReference>
<dbReference type="PANTHER" id="PTHR12271">
    <property type="entry name" value="POLY A POLYMERASE CID PAP -RELATED"/>
    <property type="match status" value="1"/>
</dbReference>
<keyword evidence="12" id="KW-0464">Manganese</keyword>
<evidence type="ECO:0000259" key="16">
    <source>
        <dbReference type="Pfam" id="PF03828"/>
    </source>
</evidence>
<evidence type="ECO:0000256" key="10">
    <source>
        <dbReference type="ARBA" id="ARBA00022840"/>
    </source>
</evidence>
<dbReference type="PANTHER" id="PTHR12271:SF40">
    <property type="entry name" value="POLY(A) RNA POLYMERASE GLD2"/>
    <property type="match status" value="1"/>
</dbReference>
<keyword evidence="19" id="KW-1185">Reference proteome</keyword>
<comment type="cofactor">
    <cofactor evidence="1">
        <name>Mn(2+)</name>
        <dbReference type="ChEBI" id="CHEBI:29035"/>
    </cofactor>
</comment>
<keyword evidence="9" id="KW-0547">Nucleotide-binding</keyword>
<dbReference type="GO" id="GO:0005524">
    <property type="term" value="F:ATP binding"/>
    <property type="evidence" value="ECO:0007669"/>
    <property type="project" value="UniProtKB-KW"/>
</dbReference>
<keyword evidence="11" id="KW-0460">Magnesium</keyword>
<evidence type="ECO:0000256" key="7">
    <source>
        <dbReference type="ARBA" id="ARBA00022679"/>
    </source>
</evidence>
<keyword evidence="15" id="KW-1133">Transmembrane helix</keyword>
<dbReference type="AlphaFoldDB" id="A0A3P7PT04"/>
<gene>
    <name evidence="18" type="ORF">DME_LOCUS2541</name>
</gene>
<dbReference type="FunFam" id="3.30.460.10:FF:000061">
    <property type="entry name" value="Poly(A) RNA polymerase gld-2"/>
    <property type="match status" value="1"/>
</dbReference>
<dbReference type="InterPro" id="IPR002058">
    <property type="entry name" value="PAP_assoc"/>
</dbReference>
<dbReference type="GO" id="GO:0006397">
    <property type="term" value="P:mRNA processing"/>
    <property type="evidence" value="ECO:0007669"/>
    <property type="project" value="UniProtKB-KW"/>
</dbReference>
<dbReference type="OrthoDB" id="2274644at2759"/>
<dbReference type="GO" id="GO:0005737">
    <property type="term" value="C:cytoplasm"/>
    <property type="evidence" value="ECO:0007669"/>
    <property type="project" value="UniProtKB-SubCell"/>
</dbReference>
<dbReference type="Pfam" id="PF22600">
    <property type="entry name" value="MTPAP-like_central"/>
    <property type="match status" value="1"/>
</dbReference>
<dbReference type="Proteomes" id="UP000274756">
    <property type="component" value="Unassembled WGS sequence"/>
</dbReference>
<dbReference type="GO" id="GO:1990817">
    <property type="term" value="F:poly(A) RNA polymerase activity"/>
    <property type="evidence" value="ECO:0007669"/>
    <property type="project" value="UniProtKB-EC"/>
</dbReference>
<keyword evidence="6" id="KW-0507">mRNA processing</keyword>
<evidence type="ECO:0000256" key="3">
    <source>
        <dbReference type="ARBA" id="ARBA00004496"/>
    </source>
</evidence>
<dbReference type="SUPFAM" id="SSF81631">
    <property type="entry name" value="PAP/OAS1 substrate-binding domain"/>
    <property type="match status" value="1"/>
</dbReference>
<feature type="region of interest" description="Disordered" evidence="14">
    <location>
        <begin position="422"/>
        <end position="454"/>
    </location>
</feature>
<evidence type="ECO:0000256" key="1">
    <source>
        <dbReference type="ARBA" id="ARBA00001936"/>
    </source>
</evidence>
<feature type="transmembrane region" description="Helical" evidence="15">
    <location>
        <begin position="6"/>
        <end position="26"/>
    </location>
</feature>
<dbReference type="CDD" id="cd05402">
    <property type="entry name" value="NT_PAP_TUTase"/>
    <property type="match status" value="1"/>
</dbReference>
<evidence type="ECO:0000256" key="11">
    <source>
        <dbReference type="ARBA" id="ARBA00022842"/>
    </source>
</evidence>
<proteinExistence type="inferred from homology"/>
<comment type="cofactor">
    <cofactor evidence="2">
        <name>Mg(2+)</name>
        <dbReference type="ChEBI" id="CHEBI:18420"/>
    </cofactor>
</comment>
<evidence type="ECO:0000256" key="15">
    <source>
        <dbReference type="SAM" id="Phobius"/>
    </source>
</evidence>
<dbReference type="InterPro" id="IPR054708">
    <property type="entry name" value="MTPAP-like_central"/>
</dbReference>
<evidence type="ECO:0000313" key="18">
    <source>
        <dbReference type="EMBL" id="VDN52568.1"/>
    </source>
</evidence>
<evidence type="ECO:0000256" key="14">
    <source>
        <dbReference type="SAM" id="MobiDB-lite"/>
    </source>
</evidence>
<keyword evidence="15" id="KW-0472">Membrane</keyword>
<dbReference type="InterPro" id="IPR043519">
    <property type="entry name" value="NT_sf"/>
</dbReference>
<dbReference type="EMBL" id="UYYG01000066">
    <property type="protein sequence ID" value="VDN52568.1"/>
    <property type="molecule type" value="Genomic_DNA"/>
</dbReference>
<evidence type="ECO:0000256" key="2">
    <source>
        <dbReference type="ARBA" id="ARBA00001946"/>
    </source>
</evidence>
<dbReference type="GO" id="GO:0031123">
    <property type="term" value="P:RNA 3'-end processing"/>
    <property type="evidence" value="ECO:0007669"/>
    <property type="project" value="TreeGrafter"/>
</dbReference>
<feature type="compositionally biased region" description="Polar residues" evidence="14">
    <location>
        <begin position="437"/>
        <end position="454"/>
    </location>
</feature>
<comment type="subcellular location">
    <subcellularLocation>
        <location evidence="3">Cytoplasm</location>
    </subcellularLocation>
</comment>
<dbReference type="GO" id="GO:0046872">
    <property type="term" value="F:metal ion binding"/>
    <property type="evidence" value="ECO:0007669"/>
    <property type="project" value="UniProtKB-KW"/>
</dbReference>
<dbReference type="EC" id="2.7.7.19" evidence="4"/>
<keyword evidence="7" id="KW-0808">Transferase</keyword>
<keyword evidence="5" id="KW-0963">Cytoplasm</keyword>
<accession>A0A3P7PT04</accession>
<dbReference type="STRING" id="318479.A0A3P7PT04"/>
<protein>
    <recommendedName>
        <fullName evidence="4">polynucleotide adenylyltransferase</fullName>
        <ecNumber evidence="4">2.7.7.19</ecNumber>
    </recommendedName>
</protein>
<evidence type="ECO:0000256" key="8">
    <source>
        <dbReference type="ARBA" id="ARBA00022723"/>
    </source>
</evidence>
<comment type="similarity">
    <text evidence="13">Belongs to the DNA polymerase type-B-like family. GLD2 subfamily.</text>
</comment>
<feature type="domain" description="PAP-associated" evidence="16">
    <location>
        <begin position="288"/>
        <end position="352"/>
    </location>
</feature>
<evidence type="ECO:0000256" key="13">
    <source>
        <dbReference type="ARBA" id="ARBA00038491"/>
    </source>
</evidence>
<feature type="domain" description="Poly(A) RNA polymerase mitochondrial-like central palm" evidence="17">
    <location>
        <begin position="57"/>
        <end position="195"/>
    </location>
</feature>
<dbReference type="SUPFAM" id="SSF81301">
    <property type="entry name" value="Nucleotidyltransferase"/>
    <property type="match status" value="1"/>
</dbReference>